<evidence type="ECO:0000313" key="2">
    <source>
        <dbReference type="Proteomes" id="UP000324222"/>
    </source>
</evidence>
<dbReference type="Proteomes" id="UP000324222">
    <property type="component" value="Unassembled WGS sequence"/>
</dbReference>
<dbReference type="AlphaFoldDB" id="A0A5B7JEM1"/>
<protein>
    <submittedName>
        <fullName evidence="1">Uncharacterized protein</fullName>
    </submittedName>
</protein>
<gene>
    <name evidence="1" type="ORF">E2C01_085795</name>
</gene>
<organism evidence="1 2">
    <name type="scientific">Portunus trituberculatus</name>
    <name type="common">Swimming crab</name>
    <name type="synonym">Neptunus trituberculatus</name>
    <dbReference type="NCBI Taxonomy" id="210409"/>
    <lineage>
        <taxon>Eukaryota</taxon>
        <taxon>Metazoa</taxon>
        <taxon>Ecdysozoa</taxon>
        <taxon>Arthropoda</taxon>
        <taxon>Crustacea</taxon>
        <taxon>Multicrustacea</taxon>
        <taxon>Malacostraca</taxon>
        <taxon>Eumalacostraca</taxon>
        <taxon>Eucarida</taxon>
        <taxon>Decapoda</taxon>
        <taxon>Pleocyemata</taxon>
        <taxon>Brachyura</taxon>
        <taxon>Eubrachyura</taxon>
        <taxon>Portunoidea</taxon>
        <taxon>Portunidae</taxon>
        <taxon>Portuninae</taxon>
        <taxon>Portunus</taxon>
    </lineage>
</organism>
<dbReference type="EMBL" id="VSRR010085563">
    <property type="protein sequence ID" value="MPC90794.1"/>
    <property type="molecule type" value="Genomic_DNA"/>
</dbReference>
<proteinExistence type="predicted"/>
<evidence type="ECO:0000313" key="1">
    <source>
        <dbReference type="EMBL" id="MPC90794.1"/>
    </source>
</evidence>
<reference evidence="1 2" key="1">
    <citation type="submission" date="2019-05" db="EMBL/GenBank/DDBJ databases">
        <title>Another draft genome of Portunus trituberculatus and its Hox gene families provides insights of decapod evolution.</title>
        <authorList>
            <person name="Jeong J.-H."/>
            <person name="Song I."/>
            <person name="Kim S."/>
            <person name="Choi T."/>
            <person name="Kim D."/>
            <person name="Ryu S."/>
            <person name="Kim W."/>
        </authorList>
    </citation>
    <scope>NUCLEOTIDE SEQUENCE [LARGE SCALE GENOMIC DNA]</scope>
    <source>
        <tissue evidence="1">Muscle</tissue>
    </source>
</reference>
<keyword evidence="2" id="KW-1185">Reference proteome</keyword>
<sequence>MRLEWLLGFTPYPVEAKIPAGLSEWDASRLWEEGLHTQDSNGVVVTVGKIFNGVLVMVGKYFNGMAETVGKYFIGVVVIVGKNFQGG</sequence>
<accession>A0A5B7JEM1</accession>
<name>A0A5B7JEM1_PORTR</name>
<comment type="caution">
    <text evidence="1">The sequence shown here is derived from an EMBL/GenBank/DDBJ whole genome shotgun (WGS) entry which is preliminary data.</text>
</comment>